<dbReference type="InterPro" id="IPR011991">
    <property type="entry name" value="ArsR-like_HTH"/>
</dbReference>
<reference evidence="5 6" key="1">
    <citation type="submission" date="2024-09" db="EMBL/GenBank/DDBJ databases">
        <authorList>
            <person name="Sun Q."/>
            <person name="Mori K."/>
        </authorList>
    </citation>
    <scope>NUCLEOTIDE SEQUENCE [LARGE SCALE GENOMIC DNA]</scope>
    <source>
        <strain evidence="5 6">JCM 11201</strain>
    </source>
</reference>
<organism evidence="5 6">
    <name type="scientific">Ectobacillus funiculus</name>
    <dbReference type="NCBI Taxonomy" id="137993"/>
    <lineage>
        <taxon>Bacteria</taxon>
        <taxon>Bacillati</taxon>
        <taxon>Bacillota</taxon>
        <taxon>Bacilli</taxon>
        <taxon>Bacillales</taxon>
        <taxon>Bacillaceae</taxon>
        <taxon>Ectobacillus</taxon>
    </lineage>
</organism>
<dbReference type="InterPro" id="IPR051011">
    <property type="entry name" value="Metal_resp_trans_reg"/>
</dbReference>
<name>A0ABV5WAR1_9BACI</name>
<evidence type="ECO:0000313" key="6">
    <source>
        <dbReference type="Proteomes" id="UP001589609"/>
    </source>
</evidence>
<dbReference type="CDD" id="cd00090">
    <property type="entry name" value="HTH_ARSR"/>
    <property type="match status" value="1"/>
</dbReference>
<dbReference type="PANTHER" id="PTHR43132:SF2">
    <property type="entry name" value="ARSENICAL RESISTANCE OPERON REPRESSOR ARSR-RELATED"/>
    <property type="match status" value="1"/>
</dbReference>
<evidence type="ECO:0000259" key="4">
    <source>
        <dbReference type="PROSITE" id="PS50987"/>
    </source>
</evidence>
<dbReference type="SUPFAM" id="SSF46785">
    <property type="entry name" value="Winged helix' DNA-binding domain"/>
    <property type="match status" value="1"/>
</dbReference>
<sequence length="93" mass="10511">MYMQIERFNDGAEVLKVLAHPTRIALVNFMIEKGPVNVTTLYEAFGMPQSTISQHLSRLKSVKVVSGTRRGLEIYYEVKDKRVENILNAVVSA</sequence>
<comment type="caution">
    <text evidence="5">The sequence shown here is derived from an EMBL/GenBank/DDBJ whole genome shotgun (WGS) entry which is preliminary data.</text>
</comment>
<proteinExistence type="predicted"/>
<evidence type="ECO:0000256" key="1">
    <source>
        <dbReference type="ARBA" id="ARBA00023015"/>
    </source>
</evidence>
<dbReference type="EMBL" id="JBHMAF010000008">
    <property type="protein sequence ID" value="MFB9757251.1"/>
    <property type="molecule type" value="Genomic_DNA"/>
</dbReference>
<dbReference type="Gene3D" id="1.10.10.10">
    <property type="entry name" value="Winged helix-like DNA-binding domain superfamily/Winged helix DNA-binding domain"/>
    <property type="match status" value="1"/>
</dbReference>
<dbReference type="RefSeq" id="WP_379947554.1">
    <property type="nucleotide sequence ID" value="NZ_JAPCYI010000001.1"/>
</dbReference>
<dbReference type="PRINTS" id="PR00778">
    <property type="entry name" value="HTHARSR"/>
</dbReference>
<dbReference type="PANTHER" id="PTHR43132">
    <property type="entry name" value="ARSENICAL RESISTANCE OPERON REPRESSOR ARSR-RELATED"/>
    <property type="match status" value="1"/>
</dbReference>
<dbReference type="NCBIfam" id="NF033788">
    <property type="entry name" value="HTH_metalloreg"/>
    <property type="match status" value="1"/>
</dbReference>
<dbReference type="PROSITE" id="PS50987">
    <property type="entry name" value="HTH_ARSR_2"/>
    <property type="match status" value="1"/>
</dbReference>
<dbReference type="InterPro" id="IPR036390">
    <property type="entry name" value="WH_DNA-bd_sf"/>
</dbReference>
<keyword evidence="3" id="KW-0804">Transcription</keyword>
<gene>
    <name evidence="5" type="ORF">ACFFMS_01610</name>
</gene>
<dbReference type="InterPro" id="IPR036388">
    <property type="entry name" value="WH-like_DNA-bd_sf"/>
</dbReference>
<dbReference type="Pfam" id="PF01022">
    <property type="entry name" value="HTH_5"/>
    <property type="match status" value="1"/>
</dbReference>
<dbReference type="InterPro" id="IPR001845">
    <property type="entry name" value="HTH_ArsR_DNA-bd_dom"/>
</dbReference>
<keyword evidence="6" id="KW-1185">Reference proteome</keyword>
<accession>A0ABV5WAR1</accession>
<keyword evidence="1" id="KW-0805">Transcription regulation</keyword>
<feature type="domain" description="HTH arsR-type" evidence="4">
    <location>
        <begin position="3"/>
        <end position="93"/>
    </location>
</feature>
<protein>
    <submittedName>
        <fullName evidence="5">ArsR/SmtB family transcription factor</fullName>
    </submittedName>
</protein>
<dbReference type="SMART" id="SM00418">
    <property type="entry name" value="HTH_ARSR"/>
    <property type="match status" value="1"/>
</dbReference>
<evidence type="ECO:0000256" key="3">
    <source>
        <dbReference type="ARBA" id="ARBA00023163"/>
    </source>
</evidence>
<evidence type="ECO:0000313" key="5">
    <source>
        <dbReference type="EMBL" id="MFB9757251.1"/>
    </source>
</evidence>
<evidence type="ECO:0000256" key="2">
    <source>
        <dbReference type="ARBA" id="ARBA00023125"/>
    </source>
</evidence>
<dbReference type="Proteomes" id="UP001589609">
    <property type="component" value="Unassembled WGS sequence"/>
</dbReference>
<keyword evidence="2" id="KW-0238">DNA-binding</keyword>